<evidence type="ECO:0000256" key="1">
    <source>
        <dbReference type="ARBA" id="ARBA00004613"/>
    </source>
</evidence>
<keyword evidence="3" id="KW-0175">Coiled coil</keyword>
<dbReference type="SUPFAM" id="SSF140453">
    <property type="entry name" value="EsxAB dimer-like"/>
    <property type="match status" value="1"/>
</dbReference>
<dbReference type="EMBL" id="AP022557">
    <property type="protein sequence ID" value="BBW98625.1"/>
    <property type="molecule type" value="Genomic_DNA"/>
</dbReference>
<evidence type="ECO:0000259" key="4">
    <source>
        <dbReference type="Pfam" id="PF14449"/>
    </source>
</evidence>
<comment type="subcellular location">
    <subcellularLocation>
        <location evidence="1">Secreted</location>
    </subcellularLocation>
</comment>
<keyword evidence="6" id="KW-1185">Reference proteome</keyword>
<feature type="coiled-coil region" evidence="3">
    <location>
        <begin position="49"/>
        <end position="80"/>
    </location>
</feature>
<evidence type="ECO:0000256" key="2">
    <source>
        <dbReference type="ARBA" id="ARBA00022525"/>
    </source>
</evidence>
<keyword evidence="2" id="KW-0964">Secreted</keyword>
<sequence length="410" mass="45775">MIRLKPDELETVAKHIPDAEDACERARTTLSWEPSSLAMDLPGVSTPAIEALRDELVHWLKRYEDKLNEAEELLYRAAAAMRQADQTLADNMKEFGLELLGWYDVQRVFGEYDPITGERLSAGDRLLAGGMLLLSIVPPAKSAGVAGKAAIKGAKAIDAASALAKVKHVVRDDTMKTIFQTTYHQVIKAPFAETARLFKTQWDEVVESVTSVSWQPAYAGVGPAPRGWMGEARNEVKDATFHMIKKAEGEVVGRGTNKLYRGDSLLHSSKRPNGIGKPFISDSGNLVPANSKGIYKNRQVTVIEHILGGYRRKAKSNSPYISFTGNKLVVGNYGDYLIELDISSLRKAIRSGEVKNVAILSPKQIRKLIERDRSFSDFWKKRALNWTERDNEYLIRGEVPSKFIKIYPRE</sequence>
<dbReference type="RefSeq" id="WP_231559860.1">
    <property type="nucleotide sequence ID" value="NZ_AP022557.1"/>
</dbReference>
<proteinExistence type="predicted"/>
<dbReference type="AlphaFoldDB" id="A0A679FVB3"/>
<protein>
    <recommendedName>
        <fullName evidence="4">Pre-toxin TG domain-containing protein</fullName>
    </recommendedName>
</protein>
<evidence type="ECO:0000313" key="6">
    <source>
        <dbReference type="Proteomes" id="UP000501421"/>
    </source>
</evidence>
<evidence type="ECO:0000256" key="3">
    <source>
        <dbReference type="SAM" id="Coils"/>
    </source>
</evidence>
<dbReference type="InterPro" id="IPR036689">
    <property type="entry name" value="ESAT-6-like_sf"/>
</dbReference>
<organism evidence="5 6">
    <name type="scientific">Geobacillus subterraneus</name>
    <dbReference type="NCBI Taxonomy" id="129338"/>
    <lineage>
        <taxon>Bacteria</taxon>
        <taxon>Bacillati</taxon>
        <taxon>Bacillota</taxon>
        <taxon>Bacilli</taxon>
        <taxon>Bacillales</taxon>
        <taxon>Anoxybacillaceae</taxon>
        <taxon>Geobacillus</taxon>
    </lineage>
</organism>
<name>A0A679FVB3_9BACL</name>
<dbReference type="GO" id="GO:0005576">
    <property type="term" value="C:extracellular region"/>
    <property type="evidence" value="ECO:0007669"/>
    <property type="project" value="UniProtKB-SubCell"/>
</dbReference>
<dbReference type="Pfam" id="PF14449">
    <property type="entry name" value="PT-TG"/>
    <property type="match status" value="1"/>
</dbReference>
<dbReference type="Gene3D" id="1.10.287.850">
    <property type="entry name" value="HP0062-like domain"/>
    <property type="match status" value="1"/>
</dbReference>
<gene>
    <name evidence="5" type="ORF">GsuE55_34580</name>
</gene>
<dbReference type="InterPro" id="IPR027797">
    <property type="entry name" value="PT-TG_dom"/>
</dbReference>
<feature type="domain" description="Pre-toxin TG" evidence="4">
    <location>
        <begin position="89"/>
        <end position="155"/>
    </location>
</feature>
<dbReference type="Proteomes" id="UP000501421">
    <property type="component" value="Chromosome"/>
</dbReference>
<reference evidence="6" key="1">
    <citation type="journal article" date="2020" name="Microbiol. Resour. Announc.">
        <title>Complete Genome Sequence of Geobacillus sp. Strain E55-1, Isolated from Mine Geyser in Japan.</title>
        <authorList>
            <person name="Miyazaki K."/>
            <person name="Hase E."/>
            <person name="Tokito N."/>
        </authorList>
    </citation>
    <scope>NUCLEOTIDE SEQUENCE [LARGE SCALE GENOMIC DNA]</scope>
    <source>
        <strain evidence="6">E55-1</strain>
    </source>
</reference>
<accession>A0A679FVB3</accession>
<evidence type="ECO:0000313" key="5">
    <source>
        <dbReference type="EMBL" id="BBW98625.1"/>
    </source>
</evidence>